<sequence>MLSVVAILAYNDVTTAVTQDDKVYADRFLRDAGYSDPLGRPPATDFDDQLRVILTVQDAVLSLAPHDIPIALDHEREPKDVYEAKSGLCYDRSRAIEK</sequence>
<evidence type="ECO:0000313" key="1">
    <source>
        <dbReference type="EMBL" id="KKN66654.1"/>
    </source>
</evidence>
<protein>
    <submittedName>
        <fullName evidence="1">Uncharacterized protein</fullName>
    </submittedName>
</protein>
<reference evidence="1" key="1">
    <citation type="journal article" date="2015" name="Nature">
        <title>Complex archaea that bridge the gap between prokaryotes and eukaryotes.</title>
        <authorList>
            <person name="Spang A."/>
            <person name="Saw J.H."/>
            <person name="Jorgensen S.L."/>
            <person name="Zaremba-Niedzwiedzka K."/>
            <person name="Martijn J."/>
            <person name="Lind A.E."/>
            <person name="van Eijk R."/>
            <person name="Schleper C."/>
            <person name="Guy L."/>
            <person name="Ettema T.J."/>
        </authorList>
    </citation>
    <scope>NUCLEOTIDE SEQUENCE</scope>
</reference>
<dbReference type="AlphaFoldDB" id="A0A0F9SHW7"/>
<feature type="non-terminal residue" evidence="1">
    <location>
        <position position="98"/>
    </location>
</feature>
<dbReference type="EMBL" id="LAZR01000494">
    <property type="protein sequence ID" value="KKN66654.1"/>
    <property type="molecule type" value="Genomic_DNA"/>
</dbReference>
<proteinExistence type="predicted"/>
<name>A0A0F9SHW7_9ZZZZ</name>
<accession>A0A0F9SHW7</accession>
<comment type="caution">
    <text evidence="1">The sequence shown here is derived from an EMBL/GenBank/DDBJ whole genome shotgun (WGS) entry which is preliminary data.</text>
</comment>
<organism evidence="1">
    <name type="scientific">marine sediment metagenome</name>
    <dbReference type="NCBI Taxonomy" id="412755"/>
    <lineage>
        <taxon>unclassified sequences</taxon>
        <taxon>metagenomes</taxon>
        <taxon>ecological metagenomes</taxon>
    </lineage>
</organism>
<gene>
    <name evidence="1" type="ORF">LCGC14_0469080</name>
</gene>